<feature type="transmembrane region" description="Helical" evidence="7">
    <location>
        <begin position="1100"/>
        <end position="1121"/>
    </location>
</feature>
<dbReference type="CDD" id="cd03263">
    <property type="entry name" value="ABC_subfamily_A"/>
    <property type="match status" value="1"/>
</dbReference>
<dbReference type="InterPro" id="IPR003593">
    <property type="entry name" value="AAA+_ATPase"/>
</dbReference>
<dbReference type="SUPFAM" id="SSF52540">
    <property type="entry name" value="P-loop containing nucleoside triphosphate hydrolases"/>
    <property type="match status" value="2"/>
</dbReference>
<evidence type="ECO:0000259" key="8">
    <source>
        <dbReference type="PROSITE" id="PS50893"/>
    </source>
</evidence>
<feature type="transmembrane region" description="Helical" evidence="7">
    <location>
        <begin position="1241"/>
        <end position="1262"/>
    </location>
</feature>
<evidence type="ECO:0000313" key="15">
    <source>
        <dbReference type="RefSeq" id="XP_052743815.1"/>
    </source>
</evidence>
<gene>
    <name evidence="10 11 12 13 14 15 16 17" type="primary">LOC112047036</name>
</gene>
<proteinExistence type="predicted"/>
<dbReference type="RefSeq" id="XP_052743812.1">
    <property type="nucleotide sequence ID" value="XM_052887852.1"/>
</dbReference>
<evidence type="ECO:0000313" key="17">
    <source>
        <dbReference type="RefSeq" id="XP_052743817.1"/>
    </source>
</evidence>
<reference evidence="10 11" key="1">
    <citation type="submission" date="2025-05" db="UniProtKB">
        <authorList>
            <consortium name="RefSeq"/>
        </authorList>
    </citation>
    <scope>IDENTIFICATION</scope>
</reference>
<evidence type="ECO:0000313" key="14">
    <source>
        <dbReference type="RefSeq" id="XP_052743814.1"/>
    </source>
</evidence>
<dbReference type="InterPro" id="IPR013525">
    <property type="entry name" value="ABC2_TM"/>
</dbReference>
<feature type="domain" description="ABC transporter" evidence="8">
    <location>
        <begin position="1308"/>
        <end position="1542"/>
    </location>
</feature>
<feature type="transmembrane region" description="Helical" evidence="7">
    <location>
        <begin position="21"/>
        <end position="41"/>
    </location>
</feature>
<evidence type="ECO:0000256" key="1">
    <source>
        <dbReference type="ARBA" id="ARBA00004141"/>
    </source>
</evidence>
<feature type="domain" description="ABC transporter" evidence="8">
    <location>
        <begin position="490"/>
        <end position="719"/>
    </location>
</feature>
<evidence type="ECO:0000256" key="2">
    <source>
        <dbReference type="ARBA" id="ARBA00022692"/>
    </source>
</evidence>
<keyword evidence="5 7" id="KW-1133">Transmembrane helix</keyword>
<evidence type="ECO:0000313" key="11">
    <source>
        <dbReference type="RefSeq" id="XP_052743811.1"/>
    </source>
</evidence>
<name>A0ABM3LXL2_BICAN</name>
<keyword evidence="6 7" id="KW-0472">Membrane</keyword>
<keyword evidence="3" id="KW-0547">Nucleotide-binding</keyword>
<dbReference type="RefSeq" id="XP_052743817.1">
    <property type="nucleotide sequence ID" value="XM_052887857.1"/>
</dbReference>
<dbReference type="InterPro" id="IPR027417">
    <property type="entry name" value="P-loop_NTPase"/>
</dbReference>
<evidence type="ECO:0000313" key="9">
    <source>
        <dbReference type="Proteomes" id="UP001652582"/>
    </source>
</evidence>
<dbReference type="RefSeq" id="XP_052743813.1">
    <property type="nucleotide sequence ID" value="XM_052887853.1"/>
</dbReference>
<feature type="transmembrane region" description="Helical" evidence="7">
    <location>
        <begin position="339"/>
        <end position="357"/>
    </location>
</feature>
<dbReference type="PROSITE" id="PS50893">
    <property type="entry name" value="ABC_TRANSPORTER_2"/>
    <property type="match status" value="2"/>
</dbReference>
<keyword evidence="9" id="KW-1185">Reference proteome</keyword>
<dbReference type="Pfam" id="PF00005">
    <property type="entry name" value="ABC_tran"/>
    <property type="match status" value="2"/>
</dbReference>
<sequence length="1642" mass="182625">MTLQILSVLMWKHLVVRLKRFIHTPVEILSPIIFFVILFSFKDYIYPVPRSHQVNKYNEQNHEPVSLAPEKYQAKLFYTPDNDLTNALMKEVGPLLKLENFSGESQMTKSYYKAFTNESDIPILAETMNVDDAIIIFPDMNTTWPKKLRYTIRMKSYFYTETYKSEEVKLEPRENFGTVYSAFMKLQWAIDSSYIKLVSGKTVPQEVLLQEFPFVRTTGNEISGMFNVVLPILCYFSLLLVFVFLTVRLLEERINGIQELIRMVGVSSNLLNISHFLNVLPAGLAYCLAGTVLLTASDHPYVAFSSPGMLFTVLILHFTSVVSMAYAGSYLVKTTQYTVTIAITLYVAFVIPVEVLMEYEISQSYIPLTGLLPHVPMVWFWRELAILEQYGSGVTMETIGNVHGDQNGSVLLSFIMLVVQSAIFFSIAWYLARVNPGPYGTALPWNFLCLKQYWMPSKVQPGDRDEEMEEVNVADAQYFEPAPKNAEIGIRIENVTKIFGKQRALDNVSLDVYKGEITVLLGHNGAGKTTLMSIITGMYSASEGNVFVEGMQSVAQRDEMRKLLGLCPQHNLFFPDLTVLQHVMFFTMLKGTSYSEAKTSSKTLLARLGLGDKLSTYSSQLSGGMKRRLQLACALAGEAKVLVLDEPTSGLDVETRRELWDLLLSLRGSRTVLISTHFMEEAEALGDRVAALHGGKLRCHATTMHLKRALGTGYRLTFTTTGLPNEPAISAAIVDKVPEATVKERSLNSISYNLPSKSSNKFPTLFNTLESKRSELGIESIGVGISTLEEVFLKLCSDVKTTFDEDDIDGETSEPIFEKLSGVRLYAHQLLMLVIRQFKFLWSKKMTFLLLQAFLPIVMICSLAYMSNSDHMKTYTESPAVNMNLDLYNGQIADRRVLYSVNETGLRQIFIGQKYKFVDFKSVPNVEEAMLRIGRKNILDYKNYLVGSEINDTHAKVLYTTLYRHAAPVSLNLLSNMIAGQMIPYAVEDTITTINHPLSDRVHPASSNIRQPKDKTLSLIWAVGIVFITLCTIINGVVLPCKERASGSRHIHVMTGCPPALHWAATLLAHLLTYAVVLLLPIIITAAAIDKDHTIDQPEFLGVLTLVLLLGCMAYMAFMYLVSCALGERGANILLAVCVILFSIITPIMKVSMSLLEIERKGVTYVLVTLCGYLLPPHTFTMAVGTTVHNAGLQAYCVLNRDMCGQLTPIPGFDLNKCCVQKVSPVCYFCIDKYTPAEHMLILLFQFIVYMTLVVLIEHGVLNSLCDRVFNAAYAPAAPATAHEAVRSEKAYVDKAIKLPSNQIQDAMLVSDVHKKYWKLCGKGCNAVRGIDFSVKRGEVFGLLGVNGAGKSSTFKMLTGVECPTRGTIFANGHFSGKNSSKYLQSLGYCPQFFGLDDFLSGYDNLALLLTLRGLSPRDVEAEANTWIEIVGLQQYARRPVQGYSGGCARRVAAAAALCCGAAVTLLDEPTAGVDVAARRRVWAAVRRAARARSLVITSHSMDEMEALCGRIAIMSGGRVVALGEAAALRAAHAAGHAVLLKLTTRGDAQDVTDGSKTDVARLKATLHQKFNCTLRDEHTTMLHYHINETMRYSDLFSELEHLRNEFPDLLEDYSVTETTLEEVFLSFAKAESQQEPVPVAV</sequence>
<evidence type="ECO:0000256" key="3">
    <source>
        <dbReference type="ARBA" id="ARBA00022741"/>
    </source>
</evidence>
<evidence type="ECO:0000313" key="13">
    <source>
        <dbReference type="RefSeq" id="XP_052743813.1"/>
    </source>
</evidence>
<dbReference type="RefSeq" id="XP_052743814.1">
    <property type="nucleotide sequence ID" value="XM_052887854.1"/>
</dbReference>
<dbReference type="Gene3D" id="3.40.50.300">
    <property type="entry name" value="P-loop containing nucleotide triphosphate hydrolases"/>
    <property type="match status" value="2"/>
</dbReference>
<feature type="transmembrane region" description="Helical" evidence="7">
    <location>
        <begin position="228"/>
        <end position="250"/>
    </location>
</feature>
<dbReference type="Pfam" id="PF23321">
    <property type="entry name" value="R1_ABCA1"/>
    <property type="match status" value="1"/>
</dbReference>
<comment type="subcellular location">
    <subcellularLocation>
        <location evidence="1">Membrane</location>
        <topology evidence="1">Multi-pass membrane protein</topology>
    </subcellularLocation>
</comment>
<feature type="transmembrane region" description="Helical" evidence="7">
    <location>
        <begin position="308"/>
        <end position="327"/>
    </location>
</feature>
<feature type="transmembrane region" description="Helical" evidence="7">
    <location>
        <begin position="1060"/>
        <end position="1088"/>
    </location>
</feature>
<dbReference type="InterPro" id="IPR017871">
    <property type="entry name" value="ABC_transporter-like_CS"/>
</dbReference>
<dbReference type="RefSeq" id="XP_052743811.1">
    <property type="nucleotide sequence ID" value="XM_052887851.1"/>
</dbReference>
<evidence type="ECO:0000256" key="7">
    <source>
        <dbReference type="SAM" id="Phobius"/>
    </source>
</evidence>
<dbReference type="PANTHER" id="PTHR19229">
    <property type="entry name" value="ATP-BINDING CASSETTE TRANSPORTER SUBFAMILY A ABCA"/>
    <property type="match status" value="1"/>
</dbReference>
<dbReference type="InterPro" id="IPR056264">
    <property type="entry name" value="R2_ABCA1-4-like"/>
</dbReference>
<evidence type="ECO:0000313" key="10">
    <source>
        <dbReference type="RefSeq" id="XP_052743810.1"/>
    </source>
</evidence>
<feature type="transmembrane region" description="Helical" evidence="7">
    <location>
        <begin position="848"/>
        <end position="866"/>
    </location>
</feature>
<dbReference type="GeneID" id="112047036"/>
<evidence type="ECO:0000256" key="5">
    <source>
        <dbReference type="ARBA" id="ARBA00022989"/>
    </source>
</evidence>
<dbReference type="RefSeq" id="XP_052743815.1">
    <property type="nucleotide sequence ID" value="XM_052887855.1"/>
</dbReference>
<feature type="transmembrane region" description="Helical" evidence="7">
    <location>
        <begin position="270"/>
        <end position="296"/>
    </location>
</feature>
<dbReference type="RefSeq" id="XP_052743810.1">
    <property type="nucleotide sequence ID" value="XM_052887850.1"/>
</dbReference>
<dbReference type="PANTHER" id="PTHR19229:SF250">
    <property type="entry name" value="ABC TRANSPORTER DOMAIN-CONTAINING PROTEIN-RELATED"/>
    <property type="match status" value="1"/>
</dbReference>
<keyword evidence="2 7" id="KW-0812">Transmembrane</keyword>
<organism evidence="9 12">
    <name type="scientific">Bicyclus anynana</name>
    <name type="common">Squinting bush brown butterfly</name>
    <dbReference type="NCBI Taxonomy" id="110368"/>
    <lineage>
        <taxon>Eukaryota</taxon>
        <taxon>Metazoa</taxon>
        <taxon>Ecdysozoa</taxon>
        <taxon>Arthropoda</taxon>
        <taxon>Hexapoda</taxon>
        <taxon>Insecta</taxon>
        <taxon>Pterygota</taxon>
        <taxon>Neoptera</taxon>
        <taxon>Endopterygota</taxon>
        <taxon>Lepidoptera</taxon>
        <taxon>Glossata</taxon>
        <taxon>Ditrysia</taxon>
        <taxon>Papilionoidea</taxon>
        <taxon>Nymphalidae</taxon>
        <taxon>Satyrinae</taxon>
        <taxon>Satyrini</taxon>
        <taxon>Mycalesina</taxon>
        <taxon>Bicyclus</taxon>
    </lineage>
</organism>
<dbReference type="InterPro" id="IPR026082">
    <property type="entry name" value="ABCA"/>
</dbReference>
<dbReference type="RefSeq" id="XP_052743816.1">
    <property type="nucleotide sequence ID" value="XM_052887856.1"/>
</dbReference>
<evidence type="ECO:0000256" key="6">
    <source>
        <dbReference type="ARBA" id="ARBA00023136"/>
    </source>
</evidence>
<dbReference type="SMART" id="SM00382">
    <property type="entry name" value="AAA"/>
    <property type="match status" value="2"/>
</dbReference>
<dbReference type="Proteomes" id="UP001652582">
    <property type="component" value="Chromosome 20"/>
</dbReference>
<feature type="transmembrane region" description="Helical" evidence="7">
    <location>
        <begin position="1133"/>
        <end position="1151"/>
    </location>
</feature>
<accession>A0ABM3LXL2</accession>
<evidence type="ECO:0000313" key="12">
    <source>
        <dbReference type="RefSeq" id="XP_052743812.1"/>
    </source>
</evidence>
<feature type="transmembrane region" description="Helical" evidence="7">
    <location>
        <begin position="1019"/>
        <end position="1040"/>
    </location>
</feature>
<feature type="transmembrane region" description="Helical" evidence="7">
    <location>
        <begin position="410"/>
        <end position="432"/>
    </location>
</feature>
<dbReference type="Pfam" id="PF12698">
    <property type="entry name" value="ABC2_membrane_3"/>
    <property type="match status" value="2"/>
</dbReference>
<dbReference type="PROSITE" id="PS00211">
    <property type="entry name" value="ABC_TRANSPORTER_1"/>
    <property type="match status" value="1"/>
</dbReference>
<keyword evidence="4" id="KW-0067">ATP-binding</keyword>
<evidence type="ECO:0000313" key="16">
    <source>
        <dbReference type="RefSeq" id="XP_052743816.1"/>
    </source>
</evidence>
<protein>
    <submittedName>
        <fullName evidence="10 11">Phospholipid-transporting ATPase ABCA1</fullName>
    </submittedName>
</protein>
<dbReference type="InterPro" id="IPR003439">
    <property type="entry name" value="ABC_transporter-like_ATP-bd"/>
</dbReference>
<evidence type="ECO:0000256" key="4">
    <source>
        <dbReference type="ARBA" id="ARBA00022840"/>
    </source>
</evidence>